<protein>
    <recommendedName>
        <fullName evidence="3">B box-type domain-containing protein</fullName>
    </recommendedName>
</protein>
<name>A0ABR0AZJ5_9CRUS</name>
<proteinExistence type="predicted"/>
<dbReference type="InterPro" id="IPR040564">
    <property type="entry name" value="CxC3-like"/>
</dbReference>
<keyword evidence="1" id="KW-0863">Zinc-finger</keyword>
<evidence type="ECO:0000313" key="4">
    <source>
        <dbReference type="EMBL" id="KAK4030561.1"/>
    </source>
</evidence>
<feature type="compositionally biased region" description="Polar residues" evidence="2">
    <location>
        <begin position="62"/>
        <end position="73"/>
    </location>
</feature>
<dbReference type="Proteomes" id="UP001234178">
    <property type="component" value="Unassembled WGS sequence"/>
</dbReference>
<dbReference type="InterPro" id="IPR000315">
    <property type="entry name" value="Znf_B-box"/>
</dbReference>
<accession>A0ABR0AZJ5</accession>
<feature type="region of interest" description="Disordered" evidence="2">
    <location>
        <begin position="62"/>
        <end position="93"/>
    </location>
</feature>
<dbReference type="Pfam" id="PF18804">
    <property type="entry name" value="CxC3"/>
    <property type="match status" value="1"/>
</dbReference>
<comment type="caution">
    <text evidence="4">The sequence shown here is derived from an EMBL/GenBank/DDBJ whole genome shotgun (WGS) entry which is preliminary data.</text>
</comment>
<dbReference type="EMBL" id="JAOYFB010000039">
    <property type="protein sequence ID" value="KAK4030561.1"/>
    <property type="molecule type" value="Genomic_DNA"/>
</dbReference>
<gene>
    <name evidence="4" type="ORF">OUZ56_023804</name>
</gene>
<keyword evidence="1" id="KW-0862">Zinc</keyword>
<sequence length="404" mass="45648">MEVGKSQPGPSLKEKLAAITKSFTMKNASDRKRKLRVRKREVAGNPERMKCFVKMNEVRVKSTGQKNGNGNQIHDQRAQSCPPASRGPDSFNGNIEEMVVDDVPIVKSRASRVDYQTSQTTWKNRMEAQDTRWKERRDEIYEESIKSSCINKGALCSLCQNQAFVWCQTCRYNLCSKCDKTIHTKQLTHQRKCEVNNCLHSLQSTEFLTNEGNLETLKVPLPMFVPDRCENCFGIGCIQSVASNTRTSLINHLGRFDCFSTVFECTKCNASRSPTVAESIRSTEFCLSEPVKSLNLTVTRRAGESYYEDEIMVSDEEILFYINLIESRIPKAKGHAVCGGSTFKAGRTDTYANKKLDITGLEMMSCTHGHVVLCANLFKGKHTSTLTTSILNLKDWEQNFFAMM</sequence>
<organism evidence="4 5">
    <name type="scientific">Daphnia magna</name>
    <dbReference type="NCBI Taxonomy" id="35525"/>
    <lineage>
        <taxon>Eukaryota</taxon>
        <taxon>Metazoa</taxon>
        <taxon>Ecdysozoa</taxon>
        <taxon>Arthropoda</taxon>
        <taxon>Crustacea</taxon>
        <taxon>Branchiopoda</taxon>
        <taxon>Diplostraca</taxon>
        <taxon>Cladocera</taxon>
        <taxon>Anomopoda</taxon>
        <taxon>Daphniidae</taxon>
        <taxon>Daphnia</taxon>
    </lineage>
</organism>
<evidence type="ECO:0000256" key="1">
    <source>
        <dbReference type="PROSITE-ProRule" id="PRU00024"/>
    </source>
</evidence>
<dbReference type="PROSITE" id="PS50119">
    <property type="entry name" value="ZF_BBOX"/>
    <property type="match status" value="1"/>
</dbReference>
<keyword evidence="1" id="KW-0479">Metal-binding</keyword>
<keyword evidence="5" id="KW-1185">Reference proteome</keyword>
<feature type="domain" description="B box-type" evidence="3">
    <location>
        <begin position="151"/>
        <end position="190"/>
    </location>
</feature>
<evidence type="ECO:0000259" key="3">
    <source>
        <dbReference type="PROSITE" id="PS50119"/>
    </source>
</evidence>
<reference evidence="4 5" key="1">
    <citation type="journal article" date="2023" name="Nucleic Acids Res.">
        <title>The hologenome of Daphnia magna reveals possible DNA methylation and microbiome-mediated evolution of the host genome.</title>
        <authorList>
            <person name="Chaturvedi A."/>
            <person name="Li X."/>
            <person name="Dhandapani V."/>
            <person name="Marshall H."/>
            <person name="Kissane S."/>
            <person name="Cuenca-Cambronero M."/>
            <person name="Asole G."/>
            <person name="Calvet F."/>
            <person name="Ruiz-Romero M."/>
            <person name="Marangio P."/>
            <person name="Guigo R."/>
            <person name="Rago D."/>
            <person name="Mirbahai L."/>
            <person name="Eastwood N."/>
            <person name="Colbourne J.K."/>
            <person name="Zhou J."/>
            <person name="Mallon E."/>
            <person name="Orsini L."/>
        </authorList>
    </citation>
    <scope>NUCLEOTIDE SEQUENCE [LARGE SCALE GENOMIC DNA]</scope>
    <source>
        <strain evidence="4">LRV0_1</strain>
    </source>
</reference>
<dbReference type="PANTHER" id="PTHR33104">
    <property type="entry name" value="SI:DKEY-29D5.2"/>
    <property type="match status" value="1"/>
</dbReference>
<evidence type="ECO:0000256" key="2">
    <source>
        <dbReference type="SAM" id="MobiDB-lite"/>
    </source>
</evidence>
<evidence type="ECO:0000313" key="5">
    <source>
        <dbReference type="Proteomes" id="UP001234178"/>
    </source>
</evidence>
<dbReference type="PANTHER" id="PTHR33104:SF2">
    <property type="entry name" value="CXC3 LIKE CYSTEINE CLUSTER DOMAIN-CONTAINING PROTEIN"/>
    <property type="match status" value="1"/>
</dbReference>